<dbReference type="Gene3D" id="3.40.50.300">
    <property type="entry name" value="P-loop containing nucleotide triphosphate hydrolases"/>
    <property type="match status" value="1"/>
</dbReference>
<dbReference type="EMBL" id="CCBP010000114">
    <property type="protein sequence ID" value="CDO72551.1"/>
    <property type="molecule type" value="Genomic_DNA"/>
</dbReference>
<dbReference type="OrthoDB" id="3228837at2759"/>
<dbReference type="STRING" id="5643.A0A060SE99"/>
<feature type="region of interest" description="Disordered" evidence="4">
    <location>
        <begin position="11"/>
        <end position="44"/>
    </location>
</feature>
<dbReference type="PRINTS" id="PR00320">
    <property type="entry name" value="GPROTEINBRPT"/>
</dbReference>
<sequence length="1528" mass="167066">MAARPFALGRPPWLRGRGTGVATSTTTPSFGGPSELKPKAGQSGQRPLVKAAANAIIIALRGIKEGSPAAPLVQGVAGALLLIVETYKASLSNWDGTKPVPCERVLEWTMLIAEKAGTLQTQPWLLRVLNADDAAGEVESYAKTLTWYFHSFILESTMAVELNLHEMAQDMRSRMDLLSQQVVKGNEGLRDDLNRLGAAPIIGIKGALYSGLRPVVQARFDYGLSVHVQCDQDTRREVLATICSWLRPDDHRLATLPEPLSLSKVLPDSSILWIHGLAGFGKSTLAQTVATWWDEDKILGASFFCARDGDRSNVMCIFRTIAYQLACHFPGFHDALLDVLKADPDVSASFPTQQLKKLIVEPLKVVKARGDFPDRVVIVIDALDECTDDGAVSTILTSLSLHVSELAPLKFVITSRPEENITRGFMELENLLANTQHLSLTEIPRAIAKRDVANFLQTRVAEIRKRYVLGSHWLSPSQFDALLDLAGELFIYASTAILFIGDDGVRNPAGQLARLIEAGSSATTTPGRSSTQPLRKLDALYEQVLARAAEKLDATACARLKVILGTVTLAEERLSPTSIDALLNLQAGDVRRVLPVLNAVVNIPPLDEEHTPIRLIHLSFPNFLIDPSRCTSREFLVNSSLHHTYIALRCLRMLQSLQHNICGIPPEHNHLLNVNIPGLPDHIAQNLPPVLQYACKYWAFHLCRAELGEDLVAALEDFCKTHLLHWLEALSLMGCVKDAVDALQVAQVFLKASSLNMLSLPLPGMDAPDLLHDCERIVRAFYPAISASFFQVYKAAVVFSPTDSPLRCRHAAEASDVVRLVSGANKNRGTTLSSTLSPAGNIEAVDLSPDGRYIVSGHETGAIWLWNTQTGAPIVAFQGHTRIVRSVSFSPTGKEVLSGSDDVTVKLWDVMTETCLATLQKHSQLIRSVAWSPDGALAASGSFDKTVVLWRVTSDEEPAVLLGHEDHVNHVVFAADGILLSASEDKTSRIWDIHGKTAIRVLRHSSSVQCAAASSDGRSVACGLDTGEVVIWNRGDGHRLRSLANPTSTSPVVSLTFYLNHQLAAAYEYSSCTLWNVFSGELLKSEDSFSSSVAFSRDGVHIAHGWRLMTVQEWSPAHVGKPTRAASAWTYERTVGIVRRYRKRVLGFILGKEEGVSAEEYLDDSDVEVADLSLSPDRRLVLVAYPRRLLLLNASTGECVRTFERSGAGCRTAWTPAGDLRVIACTGKDYKVHVWETETGRSIATLAGHSDYISALCFVGDGGKQIVSASYDGTICRWTLDVGEDPPETSCEVLFRSDESIEALAVSSDGQWILSASTRNDSPPDTSSADLLAKPSRPPSDQPGRYRALRLLDASGHVLWIEHHHLLIFSVAFSEDCSRALAGNVEGEVFWYDLTQLIPLPSNDNLSPSVPPPAVQERKFNTGARDSVCHISFSPDSRGILTERSYTPLEEDLQPLCRRSAGSASICAYFLANDGWLWRISADSTHRRVSWVPSLLRPGFRSCWSASGNIVAYEGPQGQLVVMDTTRA</sequence>
<keyword evidence="1 3" id="KW-0853">WD repeat</keyword>
<feature type="repeat" description="WD" evidence="3">
    <location>
        <begin position="961"/>
        <end position="1001"/>
    </location>
</feature>
<dbReference type="GO" id="GO:0005669">
    <property type="term" value="C:transcription factor TFIID complex"/>
    <property type="evidence" value="ECO:0007669"/>
    <property type="project" value="TreeGrafter"/>
</dbReference>
<dbReference type="Gene3D" id="2.130.10.10">
    <property type="entry name" value="YVTN repeat-like/Quinoprotein amine dehydrogenase"/>
    <property type="match status" value="4"/>
</dbReference>
<dbReference type="InterPro" id="IPR007111">
    <property type="entry name" value="NACHT_NTPase"/>
</dbReference>
<dbReference type="InterPro" id="IPR011047">
    <property type="entry name" value="Quinoprotein_ADH-like_sf"/>
</dbReference>
<dbReference type="PANTHER" id="PTHR19879">
    <property type="entry name" value="TRANSCRIPTION INITIATION FACTOR TFIID"/>
    <property type="match status" value="1"/>
</dbReference>
<dbReference type="InterPro" id="IPR015943">
    <property type="entry name" value="WD40/YVTN_repeat-like_dom_sf"/>
</dbReference>
<keyword evidence="7" id="KW-1185">Reference proteome</keyword>
<dbReference type="HOGENOM" id="CLU_000288_6_3_1"/>
<reference evidence="6" key="1">
    <citation type="submission" date="2014-01" db="EMBL/GenBank/DDBJ databases">
        <title>The genome of the white-rot fungus Pycnoporus cinnabarinus: a basidiomycete model with a versatile arsenal for lignocellulosic biomass breakdown.</title>
        <authorList>
            <person name="Levasseur A."/>
            <person name="Lomascolo A."/>
            <person name="Ruiz-Duenas F.J."/>
            <person name="Uzan E."/>
            <person name="Piumi F."/>
            <person name="Kues U."/>
            <person name="Ram A.F.J."/>
            <person name="Murat C."/>
            <person name="Haon M."/>
            <person name="Benoit I."/>
            <person name="Arfi Y."/>
            <person name="Chevret D."/>
            <person name="Drula E."/>
            <person name="Kwon M.J."/>
            <person name="Gouret P."/>
            <person name="Lesage-Meessen L."/>
            <person name="Lombard V."/>
            <person name="Mariette J."/>
            <person name="Noirot C."/>
            <person name="Park J."/>
            <person name="Patyshakuliyeva A."/>
            <person name="Wieneger R.A.B."/>
            <person name="Wosten H.A.B."/>
            <person name="Martin F."/>
            <person name="Coutinho P.M."/>
            <person name="de Vries R."/>
            <person name="Martinez A.T."/>
            <person name="Klopp C."/>
            <person name="Pontarotti P."/>
            <person name="Henrissat B."/>
            <person name="Record E."/>
        </authorList>
    </citation>
    <scope>NUCLEOTIDE SEQUENCE [LARGE SCALE GENOMIC DNA]</scope>
    <source>
        <strain evidence="6">BRFM137</strain>
    </source>
</reference>
<evidence type="ECO:0000256" key="1">
    <source>
        <dbReference type="ARBA" id="ARBA00022574"/>
    </source>
</evidence>
<dbReference type="InterPro" id="IPR019775">
    <property type="entry name" value="WD40_repeat_CS"/>
</dbReference>
<dbReference type="PROSITE" id="PS50294">
    <property type="entry name" value="WD_REPEATS_REGION"/>
    <property type="match status" value="4"/>
</dbReference>
<feature type="compositionally biased region" description="Low complexity" evidence="4">
    <location>
        <begin position="23"/>
        <end position="34"/>
    </location>
</feature>
<comment type="caution">
    <text evidence="6">The sequence shown here is derived from an EMBL/GenBank/DDBJ whole genome shotgun (WGS) entry which is preliminary data.</text>
</comment>
<evidence type="ECO:0000259" key="5">
    <source>
        <dbReference type="PROSITE" id="PS50837"/>
    </source>
</evidence>
<feature type="repeat" description="WD" evidence="3">
    <location>
        <begin position="919"/>
        <end position="960"/>
    </location>
</feature>
<dbReference type="SUPFAM" id="SSF50978">
    <property type="entry name" value="WD40 repeat-like"/>
    <property type="match status" value="1"/>
</dbReference>
<dbReference type="InterPro" id="IPR036322">
    <property type="entry name" value="WD40_repeat_dom_sf"/>
</dbReference>
<evidence type="ECO:0000256" key="4">
    <source>
        <dbReference type="SAM" id="MobiDB-lite"/>
    </source>
</evidence>
<organism evidence="6 7">
    <name type="scientific">Pycnoporus cinnabarinus</name>
    <name type="common">Cinnabar-red polypore</name>
    <name type="synonym">Trametes cinnabarina</name>
    <dbReference type="NCBI Taxonomy" id="5643"/>
    <lineage>
        <taxon>Eukaryota</taxon>
        <taxon>Fungi</taxon>
        <taxon>Dikarya</taxon>
        <taxon>Basidiomycota</taxon>
        <taxon>Agaricomycotina</taxon>
        <taxon>Agaricomycetes</taxon>
        <taxon>Polyporales</taxon>
        <taxon>Polyporaceae</taxon>
        <taxon>Trametes</taxon>
    </lineage>
</organism>
<dbReference type="CDD" id="cd00200">
    <property type="entry name" value="WD40"/>
    <property type="match status" value="1"/>
</dbReference>
<dbReference type="Proteomes" id="UP000029665">
    <property type="component" value="Unassembled WGS sequence"/>
</dbReference>
<dbReference type="Pfam" id="PF24883">
    <property type="entry name" value="NPHP3_N"/>
    <property type="match status" value="1"/>
</dbReference>
<evidence type="ECO:0000313" key="7">
    <source>
        <dbReference type="Proteomes" id="UP000029665"/>
    </source>
</evidence>
<dbReference type="InterPro" id="IPR056884">
    <property type="entry name" value="NPHP3-like_N"/>
</dbReference>
<evidence type="ECO:0000256" key="3">
    <source>
        <dbReference type="PROSITE-ProRule" id="PRU00221"/>
    </source>
</evidence>
<evidence type="ECO:0000313" key="6">
    <source>
        <dbReference type="EMBL" id="CDO72551.1"/>
    </source>
</evidence>
<keyword evidence="2" id="KW-0677">Repeat</keyword>
<dbReference type="SUPFAM" id="SSF52540">
    <property type="entry name" value="P-loop containing nucleoside triphosphate hydrolases"/>
    <property type="match status" value="1"/>
</dbReference>
<feature type="region of interest" description="Disordered" evidence="4">
    <location>
        <begin position="1315"/>
        <end position="1344"/>
    </location>
</feature>
<evidence type="ECO:0000256" key="2">
    <source>
        <dbReference type="ARBA" id="ARBA00022737"/>
    </source>
</evidence>
<accession>A0A060SE99</accession>
<dbReference type="GO" id="GO:0006367">
    <property type="term" value="P:transcription initiation at RNA polymerase II promoter"/>
    <property type="evidence" value="ECO:0007669"/>
    <property type="project" value="TreeGrafter"/>
</dbReference>
<feature type="repeat" description="WD" evidence="3">
    <location>
        <begin position="835"/>
        <end position="876"/>
    </location>
</feature>
<proteinExistence type="predicted"/>
<dbReference type="OMA" id="LEGHCNV"/>
<dbReference type="PROSITE" id="PS00678">
    <property type="entry name" value="WD_REPEATS_1"/>
    <property type="match status" value="2"/>
</dbReference>
<feature type="domain" description="NACHT" evidence="5">
    <location>
        <begin position="270"/>
        <end position="417"/>
    </location>
</feature>
<dbReference type="InterPro" id="IPR027417">
    <property type="entry name" value="P-loop_NTPase"/>
</dbReference>
<dbReference type="InterPro" id="IPR001680">
    <property type="entry name" value="WD40_rpt"/>
</dbReference>
<dbReference type="Pfam" id="PF00400">
    <property type="entry name" value="WD40"/>
    <property type="match status" value="6"/>
</dbReference>
<dbReference type="SMART" id="SM00320">
    <property type="entry name" value="WD40"/>
    <property type="match status" value="10"/>
</dbReference>
<dbReference type="InterPro" id="IPR020472">
    <property type="entry name" value="WD40_PAC1"/>
</dbReference>
<dbReference type="SUPFAM" id="SSF50998">
    <property type="entry name" value="Quinoprotein alcohol dehydrogenase-like"/>
    <property type="match status" value="1"/>
</dbReference>
<dbReference type="PANTHER" id="PTHR19879:SF9">
    <property type="entry name" value="TRANSCRIPTION INITIATION FACTOR TFIID SUBUNIT 5"/>
    <property type="match status" value="1"/>
</dbReference>
<name>A0A060SE99_PYCCI</name>
<dbReference type="PROSITE" id="PS50082">
    <property type="entry name" value="WD_REPEATS_2"/>
    <property type="match status" value="5"/>
</dbReference>
<feature type="compositionally biased region" description="Polar residues" evidence="4">
    <location>
        <begin position="1315"/>
        <end position="1329"/>
    </location>
</feature>
<feature type="repeat" description="WD" evidence="3">
    <location>
        <begin position="1246"/>
        <end position="1288"/>
    </location>
</feature>
<protein>
    <recommendedName>
        <fullName evidence="5">NACHT domain-containing protein</fullName>
    </recommendedName>
</protein>
<gene>
    <name evidence="6" type="ORF">BN946_scf184983.g34</name>
</gene>
<dbReference type="GO" id="GO:0016251">
    <property type="term" value="F:RNA polymerase II general transcription initiation factor activity"/>
    <property type="evidence" value="ECO:0007669"/>
    <property type="project" value="TreeGrafter"/>
</dbReference>
<feature type="repeat" description="WD" evidence="3">
    <location>
        <begin position="877"/>
        <end position="918"/>
    </location>
</feature>
<dbReference type="PROSITE" id="PS50837">
    <property type="entry name" value="NACHT"/>
    <property type="match status" value="1"/>
</dbReference>